<dbReference type="Proteomes" id="UP000232164">
    <property type="component" value="Unassembled WGS sequence"/>
</dbReference>
<gene>
    <name evidence="1" type="ORF">CWR43_28155</name>
</gene>
<evidence type="ECO:0000313" key="2">
    <source>
        <dbReference type="Proteomes" id="UP000232164"/>
    </source>
</evidence>
<dbReference type="InterPro" id="IPR011855">
    <property type="entry name" value="Phgtail_TP901_1"/>
</dbReference>
<sequence>MTRATAANFHQMVLEVETAAGSGIYSRLCGLTSRGINRQSNMSTSEVPDCDDESLPAAVERAVQSQEVTISGSGVWAAQSHETMLDWWYSGATKSVRVQHVNAAVGDTEYETGNAYLVSISNQAERGTKVTAEIEIQFDGIPTRTNKAA</sequence>
<dbReference type="RefSeq" id="WP_100772696.1">
    <property type="nucleotide sequence ID" value="NZ_PIQN01000022.1"/>
</dbReference>
<reference evidence="1 2" key="2">
    <citation type="submission" date="2017-12" db="EMBL/GenBank/DDBJ databases">
        <title>Genome sequence of Rhizobium sullae HCNT1 isolated from Sulla coronaria nodules and featuring peculiar denitrification phenotypes.</title>
        <authorList>
            <person name="De Diego-Diaz B."/>
            <person name="Treu L."/>
            <person name="Campanaro S."/>
            <person name="Da Silva Duarte V."/>
            <person name="Basaglia M."/>
            <person name="Favaro L."/>
            <person name="Casella S."/>
            <person name="Squartini A."/>
        </authorList>
    </citation>
    <scope>NUCLEOTIDE SEQUENCE [LARGE SCALE GENOMIC DNA]</scope>
    <source>
        <strain evidence="1 2">HCNT1</strain>
    </source>
</reference>
<name>A0A2N0D333_RHISU</name>
<reference evidence="1 2" key="1">
    <citation type="submission" date="2017-11" db="EMBL/GenBank/DDBJ databases">
        <authorList>
            <person name="Han C.G."/>
        </authorList>
    </citation>
    <scope>NUCLEOTIDE SEQUENCE [LARGE SCALE GENOMIC DNA]</scope>
    <source>
        <strain evidence="1 2">HCNT1</strain>
    </source>
</reference>
<proteinExistence type="predicted"/>
<organism evidence="1 2">
    <name type="scientific">Rhizobium sullae</name>
    <name type="common">Rhizobium hedysari</name>
    <dbReference type="NCBI Taxonomy" id="50338"/>
    <lineage>
        <taxon>Bacteria</taxon>
        <taxon>Pseudomonadati</taxon>
        <taxon>Pseudomonadota</taxon>
        <taxon>Alphaproteobacteria</taxon>
        <taxon>Hyphomicrobiales</taxon>
        <taxon>Rhizobiaceae</taxon>
        <taxon>Rhizobium/Agrobacterium group</taxon>
        <taxon>Rhizobium</taxon>
    </lineage>
</organism>
<comment type="caution">
    <text evidence="1">The sequence shown here is derived from an EMBL/GenBank/DDBJ whole genome shotgun (WGS) entry which is preliminary data.</text>
</comment>
<protein>
    <recommendedName>
        <fullName evidence="3">Phage tail protein</fullName>
    </recommendedName>
</protein>
<dbReference type="Pfam" id="PF06199">
    <property type="entry name" value="Phage_tail_2"/>
    <property type="match status" value="1"/>
</dbReference>
<dbReference type="AlphaFoldDB" id="A0A2N0D333"/>
<evidence type="ECO:0008006" key="3">
    <source>
        <dbReference type="Google" id="ProtNLM"/>
    </source>
</evidence>
<dbReference type="EMBL" id="PIQN01000022">
    <property type="protein sequence ID" value="PKA40452.1"/>
    <property type="molecule type" value="Genomic_DNA"/>
</dbReference>
<evidence type="ECO:0000313" key="1">
    <source>
        <dbReference type="EMBL" id="PKA40452.1"/>
    </source>
</evidence>
<accession>A0A2N0D333</accession>